<dbReference type="PANTHER" id="PTHR33594:SF1">
    <property type="entry name" value="HD_PDEASE DOMAIN-CONTAINING PROTEIN"/>
    <property type="match status" value="1"/>
</dbReference>
<protein>
    <submittedName>
        <fullName evidence="2">HD domain-containing protein</fullName>
    </submittedName>
</protein>
<name>A0ABT5QZ62_9GAMM</name>
<sequence>MLEKFEPLFLDFIKREMQQDLAHDLNHVLRVVKVAKSLCHEEGAKLEVVVPAAYLHDCFSFPKNHPERATSSLLAAQKAQEFLEGLAYPSEYFPEISHAIVAHSFSAKVKPKSLEAKIVQDADRLDAIGAIGVARCLQVGTALGVGLYNAFDPFAQEREWDDRQYCVDHFYIKLLKLADTMNTASAKAEADKRTVFMKNFLTQLGTEI</sequence>
<dbReference type="InterPro" id="IPR003607">
    <property type="entry name" value="HD/PDEase_dom"/>
</dbReference>
<comment type="caution">
    <text evidence="2">The sequence shown here is derived from an EMBL/GenBank/DDBJ whole genome shotgun (WGS) entry which is preliminary data.</text>
</comment>
<dbReference type="EMBL" id="JAJUBC010000008">
    <property type="protein sequence ID" value="MDD1793303.1"/>
    <property type="molecule type" value="Genomic_DNA"/>
</dbReference>
<accession>A0ABT5QZ62</accession>
<dbReference type="PROSITE" id="PS51831">
    <property type="entry name" value="HD"/>
    <property type="match status" value="1"/>
</dbReference>
<dbReference type="SUPFAM" id="SSF109604">
    <property type="entry name" value="HD-domain/PDEase-like"/>
    <property type="match status" value="1"/>
</dbReference>
<dbReference type="Gene3D" id="1.10.3210.50">
    <property type="match status" value="1"/>
</dbReference>
<dbReference type="RefSeq" id="WP_274164162.1">
    <property type="nucleotide sequence ID" value="NZ_JAJUBC010000008.1"/>
</dbReference>
<dbReference type="CDD" id="cd00077">
    <property type="entry name" value="HDc"/>
    <property type="match status" value="1"/>
</dbReference>
<dbReference type="Pfam" id="PF01966">
    <property type="entry name" value="HD"/>
    <property type="match status" value="1"/>
</dbReference>
<keyword evidence="3" id="KW-1185">Reference proteome</keyword>
<dbReference type="Proteomes" id="UP001149400">
    <property type="component" value="Unassembled WGS sequence"/>
</dbReference>
<gene>
    <name evidence="2" type="ORF">LRP50_09205</name>
</gene>
<reference evidence="2" key="1">
    <citation type="submission" date="2021-12" db="EMBL/GenBank/DDBJ databases">
        <title>Enterovibrio ZSDZ35 sp. nov. and Enterovibrio ZSDZ42 sp. nov., isolated from coastal seawater in Qingdao.</title>
        <authorList>
            <person name="Zhang P."/>
        </authorList>
    </citation>
    <scope>NUCLEOTIDE SEQUENCE</scope>
    <source>
        <strain evidence="2">ZSDZ42</strain>
    </source>
</reference>
<evidence type="ECO:0000313" key="3">
    <source>
        <dbReference type="Proteomes" id="UP001149400"/>
    </source>
</evidence>
<dbReference type="PANTHER" id="PTHR33594">
    <property type="entry name" value="SUPERFAMILY HYDROLASE, PUTATIVE (AFU_ORTHOLOGUE AFUA_1G03035)-RELATED"/>
    <property type="match status" value="1"/>
</dbReference>
<evidence type="ECO:0000259" key="1">
    <source>
        <dbReference type="PROSITE" id="PS51831"/>
    </source>
</evidence>
<organism evidence="2 3">
    <name type="scientific">Enterovibrio gelatinilyticus</name>
    <dbReference type="NCBI Taxonomy" id="2899819"/>
    <lineage>
        <taxon>Bacteria</taxon>
        <taxon>Pseudomonadati</taxon>
        <taxon>Pseudomonadota</taxon>
        <taxon>Gammaproteobacteria</taxon>
        <taxon>Vibrionales</taxon>
        <taxon>Vibrionaceae</taxon>
        <taxon>Enterovibrio</taxon>
    </lineage>
</organism>
<feature type="domain" description="HD" evidence="1">
    <location>
        <begin position="24"/>
        <end position="128"/>
    </location>
</feature>
<dbReference type="InterPro" id="IPR006674">
    <property type="entry name" value="HD_domain"/>
</dbReference>
<proteinExistence type="predicted"/>
<dbReference type="SMART" id="SM00471">
    <property type="entry name" value="HDc"/>
    <property type="match status" value="1"/>
</dbReference>
<evidence type="ECO:0000313" key="2">
    <source>
        <dbReference type="EMBL" id="MDD1793303.1"/>
    </source>
</evidence>